<keyword evidence="3" id="KW-1185">Reference proteome</keyword>
<gene>
    <name evidence="2" type="ORF">EK21DRAFT_89434</name>
</gene>
<sequence length="171" mass="18774">MIYTFASSPHAPLIFRQMQEKYAAFAHSNKSRSGCVAQNTNVDVKTVSKQERGQNTTVAERPTKAVTEAQRTATRVGKESTIRGSRVRIKTESDDPTTELQQYFRLRAAPAPLPLQRPASEKQRRSLGSALTMSHALAGATSLKRSQSASGIGTPDRSLKRHRPSLVDGVR</sequence>
<comment type="caution">
    <text evidence="2">The sequence shown here is derived from an EMBL/GenBank/DDBJ whole genome shotgun (WGS) entry which is preliminary data.</text>
</comment>
<dbReference type="Proteomes" id="UP000799777">
    <property type="component" value="Unassembled WGS sequence"/>
</dbReference>
<evidence type="ECO:0000313" key="3">
    <source>
        <dbReference type="Proteomes" id="UP000799777"/>
    </source>
</evidence>
<name>A0A9P4H7T1_9PLEO</name>
<proteinExistence type="predicted"/>
<evidence type="ECO:0000313" key="2">
    <source>
        <dbReference type="EMBL" id="KAF2029831.1"/>
    </source>
</evidence>
<feature type="region of interest" description="Disordered" evidence="1">
    <location>
        <begin position="62"/>
        <end position="171"/>
    </location>
</feature>
<reference evidence="2" key="1">
    <citation type="journal article" date="2020" name="Stud. Mycol.">
        <title>101 Dothideomycetes genomes: a test case for predicting lifestyles and emergence of pathogens.</title>
        <authorList>
            <person name="Haridas S."/>
            <person name="Albert R."/>
            <person name="Binder M."/>
            <person name="Bloem J."/>
            <person name="Labutti K."/>
            <person name="Salamov A."/>
            <person name="Andreopoulos B."/>
            <person name="Baker S."/>
            <person name="Barry K."/>
            <person name="Bills G."/>
            <person name="Bluhm B."/>
            <person name="Cannon C."/>
            <person name="Castanera R."/>
            <person name="Culley D."/>
            <person name="Daum C."/>
            <person name="Ezra D."/>
            <person name="Gonzalez J."/>
            <person name="Henrissat B."/>
            <person name="Kuo A."/>
            <person name="Liang C."/>
            <person name="Lipzen A."/>
            <person name="Lutzoni F."/>
            <person name="Magnuson J."/>
            <person name="Mondo S."/>
            <person name="Nolan M."/>
            <person name="Ohm R."/>
            <person name="Pangilinan J."/>
            <person name="Park H.-J."/>
            <person name="Ramirez L."/>
            <person name="Alfaro M."/>
            <person name="Sun H."/>
            <person name="Tritt A."/>
            <person name="Yoshinaga Y."/>
            <person name="Zwiers L.-H."/>
            <person name="Turgeon B."/>
            <person name="Goodwin S."/>
            <person name="Spatafora J."/>
            <person name="Crous P."/>
            <person name="Grigoriev I."/>
        </authorList>
    </citation>
    <scope>NUCLEOTIDE SEQUENCE</scope>
    <source>
        <strain evidence="2">CBS 110217</strain>
    </source>
</reference>
<accession>A0A9P4H7T1</accession>
<organism evidence="2 3">
    <name type="scientific">Setomelanomma holmii</name>
    <dbReference type="NCBI Taxonomy" id="210430"/>
    <lineage>
        <taxon>Eukaryota</taxon>
        <taxon>Fungi</taxon>
        <taxon>Dikarya</taxon>
        <taxon>Ascomycota</taxon>
        <taxon>Pezizomycotina</taxon>
        <taxon>Dothideomycetes</taxon>
        <taxon>Pleosporomycetidae</taxon>
        <taxon>Pleosporales</taxon>
        <taxon>Pleosporineae</taxon>
        <taxon>Phaeosphaeriaceae</taxon>
        <taxon>Setomelanomma</taxon>
    </lineage>
</organism>
<feature type="compositionally biased region" description="Low complexity" evidence="1">
    <location>
        <begin position="105"/>
        <end position="118"/>
    </location>
</feature>
<protein>
    <submittedName>
        <fullName evidence="2">Uncharacterized protein</fullName>
    </submittedName>
</protein>
<dbReference type="EMBL" id="ML978196">
    <property type="protein sequence ID" value="KAF2029831.1"/>
    <property type="molecule type" value="Genomic_DNA"/>
</dbReference>
<dbReference type="AlphaFoldDB" id="A0A9P4H7T1"/>
<evidence type="ECO:0000256" key="1">
    <source>
        <dbReference type="SAM" id="MobiDB-lite"/>
    </source>
</evidence>